<organism evidence="2 3">
    <name type="scientific">Popillia japonica</name>
    <name type="common">Japanese beetle</name>
    <dbReference type="NCBI Taxonomy" id="7064"/>
    <lineage>
        <taxon>Eukaryota</taxon>
        <taxon>Metazoa</taxon>
        <taxon>Ecdysozoa</taxon>
        <taxon>Arthropoda</taxon>
        <taxon>Hexapoda</taxon>
        <taxon>Insecta</taxon>
        <taxon>Pterygota</taxon>
        <taxon>Neoptera</taxon>
        <taxon>Endopterygota</taxon>
        <taxon>Coleoptera</taxon>
        <taxon>Polyphaga</taxon>
        <taxon>Scarabaeiformia</taxon>
        <taxon>Scarabaeidae</taxon>
        <taxon>Rutelinae</taxon>
        <taxon>Popillia</taxon>
    </lineage>
</organism>
<dbReference type="Pfam" id="PF18149">
    <property type="entry name" value="Helicase_PWI"/>
    <property type="match status" value="1"/>
</dbReference>
<evidence type="ECO:0000313" key="2">
    <source>
        <dbReference type="EMBL" id="KAK9744309.1"/>
    </source>
</evidence>
<keyword evidence="2" id="KW-0347">Helicase</keyword>
<reference evidence="2 3" key="1">
    <citation type="journal article" date="2024" name="BMC Genomics">
        <title>De novo assembly and annotation of Popillia japonica's genome with initial clues to its potential as an invasive pest.</title>
        <authorList>
            <person name="Cucini C."/>
            <person name="Boschi S."/>
            <person name="Funari R."/>
            <person name="Cardaioli E."/>
            <person name="Iannotti N."/>
            <person name="Marturano G."/>
            <person name="Paoli F."/>
            <person name="Bruttini M."/>
            <person name="Carapelli A."/>
            <person name="Frati F."/>
            <person name="Nardi F."/>
        </authorList>
    </citation>
    <scope>NUCLEOTIDE SEQUENCE [LARGE SCALE GENOMIC DNA]</scope>
    <source>
        <strain evidence="2">DMR45628</strain>
    </source>
</reference>
<dbReference type="EMBL" id="JASPKY010000060">
    <property type="protein sequence ID" value="KAK9744309.1"/>
    <property type="molecule type" value="Genomic_DNA"/>
</dbReference>
<evidence type="ECO:0000313" key="3">
    <source>
        <dbReference type="Proteomes" id="UP001458880"/>
    </source>
</evidence>
<keyword evidence="3" id="KW-1185">Reference proteome</keyword>
<protein>
    <submittedName>
        <fullName evidence="2">N-terminal helicase PWI domain</fullName>
    </submittedName>
</protein>
<keyword evidence="2" id="KW-0378">Hydrolase</keyword>
<name>A0AAW1MDN5_POPJA</name>
<feature type="domain" description="Brr2 N-terminal helicase PWI" evidence="1">
    <location>
        <begin position="1"/>
        <end position="44"/>
    </location>
</feature>
<dbReference type="GO" id="GO:0004386">
    <property type="term" value="F:helicase activity"/>
    <property type="evidence" value="ECO:0007669"/>
    <property type="project" value="UniProtKB-KW"/>
</dbReference>
<keyword evidence="2" id="KW-0547">Nucleotide-binding</keyword>
<proteinExistence type="predicted"/>
<dbReference type="InterPro" id="IPR041094">
    <property type="entry name" value="Brr2_helicase_PWI"/>
</dbReference>
<sequence length="73" mass="8308">MFQILASNRSNNELQNELFEMLGFDAFELISEMLDNRKSIVDCGLNLFNSNAKKKPVENGYVKTTRKGPHITS</sequence>
<dbReference type="Proteomes" id="UP001458880">
    <property type="component" value="Unassembled WGS sequence"/>
</dbReference>
<evidence type="ECO:0000259" key="1">
    <source>
        <dbReference type="Pfam" id="PF18149"/>
    </source>
</evidence>
<keyword evidence="2" id="KW-0067">ATP-binding</keyword>
<accession>A0AAW1MDN5</accession>
<gene>
    <name evidence="2" type="ORF">QE152_g7935</name>
</gene>
<dbReference type="AlphaFoldDB" id="A0AAW1MDN5"/>
<comment type="caution">
    <text evidence="2">The sequence shown here is derived from an EMBL/GenBank/DDBJ whole genome shotgun (WGS) entry which is preliminary data.</text>
</comment>